<sequence>MAINAPENTLLAFLHALSAGVSYLETDLQVSQDGVAVVSHDPDLLRLTGRSVRVDQLSMAELRRIDLGFGQSFCSLGEVLDAFPHARFNLDVKSLGAAEPTARAVLKAKATDRVLIGSFSEERRMRTVSLLPGVATSASSAILRRVVAASNLGLTGQVRRSMTGIHAVQVPESVKFLRIVTPRFVRLMHAAGIEVHVWTINEEAAMNRLLDLGVDGIMTDRCDSALEVLARRV</sequence>
<dbReference type="PANTHER" id="PTHR43805:SF1">
    <property type="entry name" value="GP-PDE DOMAIN-CONTAINING PROTEIN"/>
    <property type="match status" value="1"/>
</dbReference>
<dbReference type="SUPFAM" id="SSF51695">
    <property type="entry name" value="PLC-like phosphodiesterases"/>
    <property type="match status" value="1"/>
</dbReference>
<accession>A0ABP7K736</accession>
<evidence type="ECO:0000313" key="2">
    <source>
        <dbReference type="EMBL" id="GAA3868048.1"/>
    </source>
</evidence>
<evidence type="ECO:0000259" key="1">
    <source>
        <dbReference type="PROSITE" id="PS51704"/>
    </source>
</evidence>
<protein>
    <submittedName>
        <fullName evidence="2">Glycerophosphodiester phosphodiesterase</fullName>
    </submittedName>
</protein>
<dbReference type="Pfam" id="PF03009">
    <property type="entry name" value="GDPD"/>
    <property type="match status" value="1"/>
</dbReference>
<gene>
    <name evidence="2" type="ORF">GCM10022381_09340</name>
</gene>
<dbReference type="Gene3D" id="3.20.20.190">
    <property type="entry name" value="Phosphatidylinositol (PI) phosphodiesterase"/>
    <property type="match status" value="1"/>
</dbReference>
<proteinExistence type="predicted"/>
<reference evidence="3" key="1">
    <citation type="journal article" date="2019" name="Int. J. Syst. Evol. Microbiol.">
        <title>The Global Catalogue of Microorganisms (GCM) 10K type strain sequencing project: providing services to taxonomists for standard genome sequencing and annotation.</title>
        <authorList>
            <consortium name="The Broad Institute Genomics Platform"/>
            <consortium name="The Broad Institute Genome Sequencing Center for Infectious Disease"/>
            <person name="Wu L."/>
            <person name="Ma J."/>
        </authorList>
    </citation>
    <scope>NUCLEOTIDE SEQUENCE [LARGE SCALE GENOMIC DNA]</scope>
    <source>
        <strain evidence="3">JCM 17021</strain>
    </source>
</reference>
<dbReference type="CDD" id="cd08561">
    <property type="entry name" value="GDPD_cytoplasmic_ScUgpQ2_like"/>
    <property type="match status" value="1"/>
</dbReference>
<feature type="domain" description="GP-PDE" evidence="1">
    <location>
        <begin position="1"/>
        <end position="229"/>
    </location>
</feature>
<dbReference type="RefSeq" id="WP_345062749.1">
    <property type="nucleotide sequence ID" value="NZ_BAABCN010000002.1"/>
</dbReference>
<keyword evidence="3" id="KW-1185">Reference proteome</keyword>
<organism evidence="2 3">
    <name type="scientific">Leifsonia kafniensis</name>
    <dbReference type="NCBI Taxonomy" id="475957"/>
    <lineage>
        <taxon>Bacteria</taxon>
        <taxon>Bacillati</taxon>
        <taxon>Actinomycetota</taxon>
        <taxon>Actinomycetes</taxon>
        <taxon>Micrococcales</taxon>
        <taxon>Microbacteriaceae</taxon>
        <taxon>Leifsonia</taxon>
    </lineage>
</organism>
<dbReference type="InterPro" id="IPR030395">
    <property type="entry name" value="GP_PDE_dom"/>
</dbReference>
<dbReference type="EMBL" id="BAABCN010000002">
    <property type="protein sequence ID" value="GAA3868048.1"/>
    <property type="molecule type" value="Genomic_DNA"/>
</dbReference>
<dbReference type="PANTHER" id="PTHR43805">
    <property type="entry name" value="GLYCEROPHOSPHORYL DIESTER PHOSPHODIESTERASE"/>
    <property type="match status" value="1"/>
</dbReference>
<dbReference type="InterPro" id="IPR017946">
    <property type="entry name" value="PLC-like_Pdiesterase_TIM-brl"/>
</dbReference>
<evidence type="ECO:0000313" key="3">
    <source>
        <dbReference type="Proteomes" id="UP001501803"/>
    </source>
</evidence>
<name>A0ABP7K736_9MICO</name>
<comment type="caution">
    <text evidence="2">The sequence shown here is derived from an EMBL/GenBank/DDBJ whole genome shotgun (WGS) entry which is preliminary data.</text>
</comment>
<dbReference type="PROSITE" id="PS51704">
    <property type="entry name" value="GP_PDE"/>
    <property type="match status" value="1"/>
</dbReference>
<dbReference type="Proteomes" id="UP001501803">
    <property type="component" value="Unassembled WGS sequence"/>
</dbReference>